<dbReference type="InterPro" id="IPR006776">
    <property type="entry name" value="SsgB"/>
</dbReference>
<evidence type="ECO:0000256" key="6">
    <source>
        <dbReference type="ARBA" id="ARBA00023306"/>
    </source>
</evidence>
<dbReference type="Gene3D" id="2.30.31.20">
    <property type="entry name" value="Sporulation-specific cell division protein SsgB"/>
    <property type="match status" value="1"/>
</dbReference>
<comment type="similarity">
    <text evidence="2">Belongs to the SsgA family.</text>
</comment>
<evidence type="ECO:0000256" key="2">
    <source>
        <dbReference type="ARBA" id="ARBA00009323"/>
    </source>
</evidence>
<evidence type="ECO:0000256" key="3">
    <source>
        <dbReference type="ARBA" id="ARBA00022618"/>
    </source>
</evidence>
<reference evidence="7" key="1">
    <citation type="submission" date="2021-01" db="EMBL/GenBank/DDBJ databases">
        <title>KCTC 19127 draft genome.</title>
        <authorList>
            <person name="An D."/>
        </authorList>
    </citation>
    <scope>NUCLEOTIDE SEQUENCE</scope>
    <source>
        <strain evidence="7">KCTC 19127</strain>
    </source>
</reference>
<evidence type="ECO:0000256" key="1">
    <source>
        <dbReference type="ARBA" id="ARBA00004431"/>
    </source>
</evidence>
<dbReference type="GO" id="GO:0030428">
    <property type="term" value="C:cell septum"/>
    <property type="evidence" value="ECO:0007669"/>
    <property type="project" value="UniProtKB-SubCell"/>
</dbReference>
<evidence type="ECO:0000256" key="5">
    <source>
        <dbReference type="ARBA" id="ARBA00023210"/>
    </source>
</evidence>
<accession>A0A938YQA2</accession>
<comment type="caution">
    <text evidence="7">The sequence shown here is derived from an EMBL/GenBank/DDBJ whole genome shotgun (WGS) entry which is preliminary data.</text>
</comment>
<comment type="subcellular location">
    <subcellularLocation>
        <location evidence="1">Cell septum</location>
    </subcellularLocation>
</comment>
<keyword evidence="8" id="KW-1185">Reference proteome</keyword>
<dbReference type="Proteomes" id="UP000663801">
    <property type="component" value="Unassembled WGS sequence"/>
</dbReference>
<evidence type="ECO:0000313" key="7">
    <source>
        <dbReference type="EMBL" id="MBM9477424.1"/>
    </source>
</evidence>
<dbReference type="InterPro" id="IPR038658">
    <property type="entry name" value="SsgB_sf"/>
</dbReference>
<dbReference type="RefSeq" id="WP_205257529.1">
    <property type="nucleotide sequence ID" value="NZ_BAAAPV010000003.1"/>
</dbReference>
<dbReference type="GO" id="GO:0000917">
    <property type="term" value="P:division septum assembly"/>
    <property type="evidence" value="ECO:0007669"/>
    <property type="project" value="UniProtKB-KW"/>
</dbReference>
<keyword evidence="3" id="KW-0132">Cell division</keyword>
<evidence type="ECO:0000256" key="4">
    <source>
        <dbReference type="ARBA" id="ARBA00022969"/>
    </source>
</evidence>
<sequence>MGQLHPHRPAHRVISGEARATLVSAADNPPLRAELRYRTSDPYAVQLVLSLDQSPAVSWEFARDLVVTGAFMPAGLGDVRLHPTDDGVVLELHGVSSKAVLLLDRDDVLAFLGRCLGAVPAGQENTFFDLGDELTLLSVLPVPEAVADPSLEL</sequence>
<keyword evidence="6" id="KW-0131">Cell cycle</keyword>
<protein>
    <submittedName>
        <fullName evidence="7">SsgA family sporulation/cell division regulator</fullName>
    </submittedName>
</protein>
<gene>
    <name evidence="7" type="ORF">JL107_13310</name>
</gene>
<keyword evidence="4" id="KW-0749">Sporulation</keyword>
<dbReference type="Pfam" id="PF04686">
    <property type="entry name" value="SsgA"/>
    <property type="match status" value="1"/>
</dbReference>
<keyword evidence="5" id="KW-0717">Septation</keyword>
<evidence type="ECO:0000313" key="8">
    <source>
        <dbReference type="Proteomes" id="UP000663801"/>
    </source>
</evidence>
<name>A0A938YQA2_9ACTN</name>
<dbReference type="EMBL" id="JAERWL010000010">
    <property type="protein sequence ID" value="MBM9477424.1"/>
    <property type="molecule type" value="Genomic_DNA"/>
</dbReference>
<dbReference type="AlphaFoldDB" id="A0A938YQA2"/>
<dbReference type="GO" id="GO:0030435">
    <property type="term" value="P:sporulation resulting in formation of a cellular spore"/>
    <property type="evidence" value="ECO:0007669"/>
    <property type="project" value="UniProtKB-KW"/>
</dbReference>
<organism evidence="7 8">
    <name type="scientific">Nakamurella flavida</name>
    <dbReference type="NCBI Taxonomy" id="363630"/>
    <lineage>
        <taxon>Bacteria</taxon>
        <taxon>Bacillati</taxon>
        <taxon>Actinomycetota</taxon>
        <taxon>Actinomycetes</taxon>
        <taxon>Nakamurellales</taxon>
        <taxon>Nakamurellaceae</taxon>
        <taxon>Nakamurella</taxon>
    </lineage>
</organism>
<proteinExistence type="inferred from homology"/>